<proteinExistence type="predicted"/>
<dbReference type="AlphaFoldDB" id="A0A8S9X956"/>
<name>A0A8S9X956_APOLU</name>
<evidence type="ECO:0000313" key="3">
    <source>
        <dbReference type="Proteomes" id="UP000466442"/>
    </source>
</evidence>
<dbReference type="EMBL" id="WIXP02000009">
    <property type="protein sequence ID" value="KAF6205542.1"/>
    <property type="molecule type" value="Genomic_DNA"/>
</dbReference>
<evidence type="ECO:0000313" key="2">
    <source>
        <dbReference type="EMBL" id="KAF6205542.1"/>
    </source>
</evidence>
<reference evidence="2" key="1">
    <citation type="journal article" date="2021" name="Mol. Ecol. Resour.">
        <title>Apolygus lucorum genome provides insights into omnivorousness and mesophyll feeding.</title>
        <authorList>
            <person name="Liu Y."/>
            <person name="Liu H."/>
            <person name="Wang H."/>
            <person name="Huang T."/>
            <person name="Liu B."/>
            <person name="Yang B."/>
            <person name="Yin L."/>
            <person name="Li B."/>
            <person name="Zhang Y."/>
            <person name="Zhang S."/>
            <person name="Jiang F."/>
            <person name="Zhang X."/>
            <person name="Ren Y."/>
            <person name="Wang B."/>
            <person name="Wang S."/>
            <person name="Lu Y."/>
            <person name="Wu K."/>
            <person name="Fan W."/>
            <person name="Wang G."/>
        </authorList>
    </citation>
    <scope>NUCLEOTIDE SEQUENCE</scope>
    <source>
        <strain evidence="2">12Hb</strain>
    </source>
</reference>
<sequence length="263" mass="29743">MPNQDSYQMCYFLEVEDCGIFRAILRDLGSGYVYPPSPPDRLYGYTSSPQDWGDRWMKRRPCGVCKRKSLGLVGRGYRYPASCTSRQRTLSGRGSALTARTLQRSSVKLMKKVVLFVFCVAFEHAAFALHDSAYQSETPFWTAGWSWGGRTSKGLTGLNDEDLVDMLYRREGRAGSTAIDHPTLAQRMEYRRTYEVTEEPERDWEGDAYDTNLDNQQDYSSPDNSIGYESHPASSSSSTFMSSSGGDSLFTAYSHKIIHSNRK</sequence>
<feature type="compositionally biased region" description="Acidic residues" evidence="1">
    <location>
        <begin position="196"/>
        <end position="208"/>
    </location>
</feature>
<keyword evidence="3" id="KW-1185">Reference proteome</keyword>
<gene>
    <name evidence="2" type="ORF">GE061_019715</name>
</gene>
<protein>
    <submittedName>
        <fullName evidence="2">Uncharacterized protein</fullName>
    </submittedName>
</protein>
<feature type="compositionally biased region" description="Low complexity" evidence="1">
    <location>
        <begin position="227"/>
        <end position="241"/>
    </location>
</feature>
<comment type="caution">
    <text evidence="2">The sequence shown here is derived from an EMBL/GenBank/DDBJ whole genome shotgun (WGS) entry which is preliminary data.</text>
</comment>
<organism evidence="2 3">
    <name type="scientific">Apolygus lucorum</name>
    <name type="common">Small green plant bug</name>
    <name type="synonym">Lygocoris lucorum</name>
    <dbReference type="NCBI Taxonomy" id="248454"/>
    <lineage>
        <taxon>Eukaryota</taxon>
        <taxon>Metazoa</taxon>
        <taxon>Ecdysozoa</taxon>
        <taxon>Arthropoda</taxon>
        <taxon>Hexapoda</taxon>
        <taxon>Insecta</taxon>
        <taxon>Pterygota</taxon>
        <taxon>Neoptera</taxon>
        <taxon>Paraneoptera</taxon>
        <taxon>Hemiptera</taxon>
        <taxon>Heteroptera</taxon>
        <taxon>Panheteroptera</taxon>
        <taxon>Cimicomorpha</taxon>
        <taxon>Miridae</taxon>
        <taxon>Mirini</taxon>
        <taxon>Apolygus</taxon>
    </lineage>
</organism>
<evidence type="ECO:0000256" key="1">
    <source>
        <dbReference type="SAM" id="MobiDB-lite"/>
    </source>
</evidence>
<feature type="region of interest" description="Disordered" evidence="1">
    <location>
        <begin position="196"/>
        <end position="241"/>
    </location>
</feature>
<dbReference type="Proteomes" id="UP000466442">
    <property type="component" value="Linkage Group LG9"/>
</dbReference>
<feature type="compositionally biased region" description="Polar residues" evidence="1">
    <location>
        <begin position="212"/>
        <end position="224"/>
    </location>
</feature>
<accession>A0A8S9X956</accession>